<protein>
    <recommendedName>
        <fullName evidence="2">HTH tetR-type domain-containing protein</fullName>
    </recommendedName>
</protein>
<gene>
    <name evidence="3" type="ORF">GM50_9750</name>
</gene>
<accession>A0A094Q1X2</accession>
<dbReference type="GO" id="GO:0003677">
    <property type="term" value="F:DNA binding"/>
    <property type="evidence" value="ECO:0007669"/>
    <property type="project" value="UniProtKB-KW"/>
</dbReference>
<dbReference type="InterPro" id="IPR001647">
    <property type="entry name" value="HTH_TetR"/>
</dbReference>
<organism evidence="3">
    <name type="scientific">freshwater metagenome</name>
    <dbReference type="NCBI Taxonomy" id="449393"/>
    <lineage>
        <taxon>unclassified sequences</taxon>
        <taxon>metagenomes</taxon>
        <taxon>ecological metagenomes</taxon>
    </lineage>
</organism>
<dbReference type="Gene3D" id="1.10.357.10">
    <property type="entry name" value="Tetracycline Repressor, domain 2"/>
    <property type="match status" value="1"/>
</dbReference>
<dbReference type="InterPro" id="IPR050624">
    <property type="entry name" value="HTH-type_Tx_Regulator"/>
</dbReference>
<sequence>MLTPLNNAPTYQRQGAIHRRTEEAILSTTKSLIAQKGLTATTMIDISTESQVSRATLYNHYRDKNAVVQALLTSELNRLKELMKSIGAPAAVLEQLSLEISGDEALKMMRLSDPTALAFALTDSANPLWLEFHVAILEITKLEICTSLAVAWLKSQVLSPITPQQSADEAALLVERTLF</sequence>
<reference evidence="3" key="1">
    <citation type="submission" date="2014-05" db="EMBL/GenBank/DDBJ databases">
        <title>Key roles for freshwater Actinobacteria revealed by deep metagenomic sequencing.</title>
        <authorList>
            <person name="Ghai R."/>
            <person name="Mizuno C.M."/>
            <person name="Picazo A."/>
            <person name="Camacho A."/>
            <person name="Rodriguez-Valera F."/>
        </authorList>
    </citation>
    <scope>NUCLEOTIDE SEQUENCE</scope>
</reference>
<feature type="domain" description="HTH tetR-type" evidence="2">
    <location>
        <begin position="19"/>
        <end position="79"/>
    </location>
</feature>
<dbReference type="PANTHER" id="PTHR43479:SF11">
    <property type="entry name" value="ACREF_ENVCD OPERON REPRESSOR-RELATED"/>
    <property type="match status" value="1"/>
</dbReference>
<name>A0A094Q1X2_9ZZZZ</name>
<evidence type="ECO:0000256" key="1">
    <source>
        <dbReference type="ARBA" id="ARBA00023125"/>
    </source>
</evidence>
<dbReference type="InterPro" id="IPR009057">
    <property type="entry name" value="Homeodomain-like_sf"/>
</dbReference>
<dbReference type="PANTHER" id="PTHR43479">
    <property type="entry name" value="ACREF/ENVCD OPERON REPRESSOR-RELATED"/>
    <property type="match status" value="1"/>
</dbReference>
<dbReference type="AlphaFoldDB" id="A0A094Q1X2"/>
<dbReference type="SUPFAM" id="SSF46689">
    <property type="entry name" value="Homeodomain-like"/>
    <property type="match status" value="1"/>
</dbReference>
<evidence type="ECO:0000313" key="3">
    <source>
        <dbReference type="EMBL" id="KGA18120.1"/>
    </source>
</evidence>
<proteinExistence type="predicted"/>
<dbReference type="PROSITE" id="PS50977">
    <property type="entry name" value="HTH_TETR_2"/>
    <property type="match status" value="1"/>
</dbReference>
<evidence type="ECO:0000259" key="2">
    <source>
        <dbReference type="PROSITE" id="PS50977"/>
    </source>
</evidence>
<dbReference type="PRINTS" id="PR00455">
    <property type="entry name" value="HTHTETR"/>
</dbReference>
<dbReference type="Pfam" id="PF00440">
    <property type="entry name" value="TetR_N"/>
    <property type="match status" value="1"/>
</dbReference>
<dbReference type="EMBL" id="JNSK01000030">
    <property type="protein sequence ID" value="KGA18120.1"/>
    <property type="molecule type" value="Genomic_DNA"/>
</dbReference>
<keyword evidence="1" id="KW-0238">DNA-binding</keyword>
<comment type="caution">
    <text evidence="3">The sequence shown here is derived from an EMBL/GenBank/DDBJ whole genome shotgun (WGS) entry which is preliminary data.</text>
</comment>